<evidence type="ECO:0000256" key="4">
    <source>
        <dbReference type="ARBA" id="ARBA00023136"/>
    </source>
</evidence>
<dbReference type="EMBL" id="CAFBND010000158">
    <property type="protein sequence ID" value="CAB4961005.1"/>
    <property type="molecule type" value="Genomic_DNA"/>
</dbReference>
<evidence type="ECO:0000256" key="5">
    <source>
        <dbReference type="SAM" id="Phobius"/>
    </source>
</evidence>
<dbReference type="EMBL" id="CAFBPU010000005">
    <property type="protein sequence ID" value="CAB5021998.1"/>
    <property type="molecule type" value="Genomic_DNA"/>
</dbReference>
<feature type="transmembrane region" description="Helical" evidence="5">
    <location>
        <begin position="75"/>
        <end position="96"/>
    </location>
</feature>
<organism evidence="7">
    <name type="scientific">freshwater metagenome</name>
    <dbReference type="NCBI Taxonomy" id="449393"/>
    <lineage>
        <taxon>unclassified sequences</taxon>
        <taxon>metagenomes</taxon>
        <taxon>ecological metagenomes</taxon>
    </lineage>
</organism>
<dbReference type="GO" id="GO:0055085">
    <property type="term" value="P:transmembrane transport"/>
    <property type="evidence" value="ECO:0007669"/>
    <property type="project" value="InterPro"/>
</dbReference>
<dbReference type="Pfam" id="PF01699">
    <property type="entry name" value="Na_Ca_ex"/>
    <property type="match status" value="1"/>
</dbReference>
<accession>A0A6J7KZA2</accession>
<name>A0A6J7KZA2_9ZZZZ</name>
<dbReference type="InterPro" id="IPR044880">
    <property type="entry name" value="NCX_ion-bd_dom_sf"/>
</dbReference>
<evidence type="ECO:0000259" key="6">
    <source>
        <dbReference type="Pfam" id="PF01699"/>
    </source>
</evidence>
<comment type="subcellular location">
    <subcellularLocation>
        <location evidence="1">Membrane</location>
        <topology evidence="1">Multi-pass membrane protein</topology>
    </subcellularLocation>
</comment>
<reference evidence="7" key="1">
    <citation type="submission" date="2020-05" db="EMBL/GenBank/DDBJ databases">
        <authorList>
            <person name="Chiriac C."/>
            <person name="Salcher M."/>
            <person name="Ghai R."/>
            <person name="Kavagutti S V."/>
        </authorList>
    </citation>
    <scope>NUCLEOTIDE SEQUENCE</scope>
</reference>
<protein>
    <submittedName>
        <fullName evidence="7">Unannotated protein</fullName>
    </submittedName>
</protein>
<proteinExistence type="predicted"/>
<dbReference type="GO" id="GO:0016020">
    <property type="term" value="C:membrane"/>
    <property type="evidence" value="ECO:0007669"/>
    <property type="project" value="UniProtKB-SubCell"/>
</dbReference>
<keyword evidence="3 5" id="KW-1133">Transmembrane helix</keyword>
<evidence type="ECO:0000256" key="3">
    <source>
        <dbReference type="ARBA" id="ARBA00022989"/>
    </source>
</evidence>
<dbReference type="Gene3D" id="1.20.1420.30">
    <property type="entry name" value="NCX, central ion-binding region"/>
    <property type="match status" value="1"/>
</dbReference>
<dbReference type="AlphaFoldDB" id="A0A6J7KZA2"/>
<evidence type="ECO:0000313" key="8">
    <source>
        <dbReference type="EMBL" id="CAB5021998.1"/>
    </source>
</evidence>
<evidence type="ECO:0000256" key="2">
    <source>
        <dbReference type="ARBA" id="ARBA00022692"/>
    </source>
</evidence>
<keyword evidence="2 5" id="KW-0812">Transmembrane</keyword>
<gene>
    <name evidence="7" type="ORF">UFOPK3752_02277</name>
    <name evidence="8" type="ORF">UFOPK4150_00302</name>
</gene>
<feature type="transmembrane region" description="Helical" evidence="5">
    <location>
        <begin position="6"/>
        <end position="26"/>
    </location>
</feature>
<keyword evidence="4 5" id="KW-0472">Membrane</keyword>
<dbReference type="InterPro" id="IPR004837">
    <property type="entry name" value="NaCa_Exmemb"/>
</dbReference>
<evidence type="ECO:0000256" key="1">
    <source>
        <dbReference type="ARBA" id="ARBA00004141"/>
    </source>
</evidence>
<feature type="transmembrane region" description="Helical" evidence="5">
    <location>
        <begin position="47"/>
        <end position="69"/>
    </location>
</feature>
<sequence length="98" mass="10168">MKATIVGSILANVLLILGMAFVVGGYKHGKQTFSAEHGRNLSLMLTLAVFVLAITTLGISQAFAGLVVLQSPVQVALTIAPIVTLIAPLHGAAAFWRG</sequence>
<evidence type="ECO:0000313" key="7">
    <source>
        <dbReference type="EMBL" id="CAB4961005.1"/>
    </source>
</evidence>
<feature type="domain" description="Sodium/calcium exchanger membrane region" evidence="6">
    <location>
        <begin position="3"/>
        <end position="66"/>
    </location>
</feature>